<feature type="compositionally biased region" description="Polar residues" evidence="1">
    <location>
        <begin position="206"/>
        <end position="215"/>
    </location>
</feature>
<accession>A0A3Q0IRU6</accession>
<dbReference type="Proteomes" id="UP000079169">
    <property type="component" value="Unplaced"/>
</dbReference>
<gene>
    <name evidence="3" type="primary">LOC103508575</name>
</gene>
<protein>
    <submittedName>
        <fullName evidence="3">Flocculation protein FLO11-like isoform X1</fullName>
    </submittedName>
</protein>
<feature type="region of interest" description="Disordered" evidence="1">
    <location>
        <begin position="117"/>
        <end position="287"/>
    </location>
</feature>
<feature type="compositionally biased region" description="Low complexity" evidence="1">
    <location>
        <begin position="178"/>
        <end position="201"/>
    </location>
</feature>
<keyword evidence="2" id="KW-1185">Reference proteome</keyword>
<evidence type="ECO:0000313" key="2">
    <source>
        <dbReference type="Proteomes" id="UP000079169"/>
    </source>
</evidence>
<proteinExistence type="predicted"/>
<dbReference type="RefSeq" id="XP_026679006.1">
    <property type="nucleotide sequence ID" value="XM_026823205.1"/>
</dbReference>
<dbReference type="AlphaFoldDB" id="A0A3Q0IRU6"/>
<reference evidence="3" key="1">
    <citation type="submission" date="2025-08" db="UniProtKB">
        <authorList>
            <consortium name="RefSeq"/>
        </authorList>
    </citation>
    <scope>IDENTIFICATION</scope>
</reference>
<evidence type="ECO:0000313" key="3">
    <source>
        <dbReference type="RefSeq" id="XP_026679006.1"/>
    </source>
</evidence>
<sequence length="381" mass="41097">MLDGFVEVTLLLTVVATHGLCFIKPCFFLQPPLSAASYYYSRQPPRYQYKPYQYRALPSGYQYSQYLQHSQYQQPSQYQTGGYQHVQYQFSQHYPPPVPVVIFLATTSERPPFAFGSKPAVQVLPPSTQVSPSTATSSATHTADSSEPTSASTNLQSQPPSPAPLSTTTNTEALKPVTSSTASQTQQSSSPASASSTNTNTVDPVGSTTNSPNQKPSAPTSLPDSSSPDKKPSAPTSLPDSSSPDKKPTPTSLSDSSSSDKKPSAPTSLPSPPADDSTSPSGHRSLSWMKKWEQPVYLTTESKLCQTNDPEGEYSQASQSQCYAECDTAYEAKLDSIGLTEVGVMGLGGSCQRQYEMRRDVCVCKVRVGPNYNTFTVISEE</sequence>
<feature type="compositionally biased region" description="Low complexity" evidence="1">
    <location>
        <begin position="233"/>
        <end position="242"/>
    </location>
</feature>
<feature type="compositionally biased region" description="Low complexity" evidence="1">
    <location>
        <begin position="125"/>
        <end position="146"/>
    </location>
</feature>
<name>A0A3Q0IRU6_DIACI</name>
<dbReference type="PaxDb" id="121845-A0A3Q0IRU6"/>
<feature type="compositionally biased region" description="Low complexity" evidence="1">
    <location>
        <begin position="264"/>
        <end position="281"/>
    </location>
</feature>
<dbReference type="GeneID" id="103508575"/>
<feature type="compositionally biased region" description="Low complexity" evidence="1">
    <location>
        <begin position="216"/>
        <end position="226"/>
    </location>
</feature>
<evidence type="ECO:0000256" key="1">
    <source>
        <dbReference type="SAM" id="MobiDB-lite"/>
    </source>
</evidence>
<feature type="compositionally biased region" description="Low complexity" evidence="1">
    <location>
        <begin position="154"/>
        <end position="171"/>
    </location>
</feature>
<dbReference type="KEGG" id="dci:103508575"/>
<organism evidence="2 3">
    <name type="scientific">Diaphorina citri</name>
    <name type="common">Asian citrus psyllid</name>
    <dbReference type="NCBI Taxonomy" id="121845"/>
    <lineage>
        <taxon>Eukaryota</taxon>
        <taxon>Metazoa</taxon>
        <taxon>Ecdysozoa</taxon>
        <taxon>Arthropoda</taxon>
        <taxon>Hexapoda</taxon>
        <taxon>Insecta</taxon>
        <taxon>Pterygota</taxon>
        <taxon>Neoptera</taxon>
        <taxon>Paraneoptera</taxon>
        <taxon>Hemiptera</taxon>
        <taxon>Sternorrhyncha</taxon>
        <taxon>Psylloidea</taxon>
        <taxon>Psyllidae</taxon>
        <taxon>Diaphorininae</taxon>
        <taxon>Diaphorina</taxon>
    </lineage>
</organism>